<dbReference type="EMBL" id="MLYV02000652">
    <property type="protein sequence ID" value="PSR80500.1"/>
    <property type="molecule type" value="Genomic_DNA"/>
</dbReference>
<reference evidence="2 3" key="1">
    <citation type="submission" date="2018-02" db="EMBL/GenBank/DDBJ databases">
        <title>Genome sequence of the basidiomycete white-rot fungus Phlebia centrifuga.</title>
        <authorList>
            <person name="Granchi Z."/>
            <person name="Peng M."/>
            <person name="de Vries R.P."/>
            <person name="Hilden K."/>
            <person name="Makela M.R."/>
            <person name="Grigoriev I."/>
            <person name="Riley R."/>
        </authorList>
    </citation>
    <scope>NUCLEOTIDE SEQUENCE [LARGE SCALE GENOMIC DNA]</scope>
    <source>
        <strain evidence="2 3">FBCC195</strain>
    </source>
</reference>
<name>A0A2R6NYN5_9APHY</name>
<gene>
    <name evidence="2" type="ORF">PHLCEN_2v6707</name>
</gene>
<proteinExistence type="predicted"/>
<feature type="region of interest" description="Disordered" evidence="1">
    <location>
        <begin position="86"/>
        <end position="105"/>
    </location>
</feature>
<sequence>MEALLRVTLNSVKQCQGRSQGNPRHHLAATVAIVCGLSGYQRRLTLAIELSGETYRVPETHVHGCRLWAHGKGNIFVTMSRKIFPSEAPTTRRSGSRPCRVYREE</sequence>
<organism evidence="2 3">
    <name type="scientific">Hermanssonia centrifuga</name>
    <dbReference type="NCBI Taxonomy" id="98765"/>
    <lineage>
        <taxon>Eukaryota</taxon>
        <taxon>Fungi</taxon>
        <taxon>Dikarya</taxon>
        <taxon>Basidiomycota</taxon>
        <taxon>Agaricomycotina</taxon>
        <taxon>Agaricomycetes</taxon>
        <taxon>Polyporales</taxon>
        <taxon>Meruliaceae</taxon>
        <taxon>Hermanssonia</taxon>
    </lineage>
</organism>
<dbReference type="AlphaFoldDB" id="A0A2R6NYN5"/>
<dbReference type="Proteomes" id="UP000186601">
    <property type="component" value="Unassembled WGS sequence"/>
</dbReference>
<comment type="caution">
    <text evidence="2">The sequence shown here is derived from an EMBL/GenBank/DDBJ whole genome shotgun (WGS) entry which is preliminary data.</text>
</comment>
<accession>A0A2R6NYN5</accession>
<evidence type="ECO:0000256" key="1">
    <source>
        <dbReference type="SAM" id="MobiDB-lite"/>
    </source>
</evidence>
<protein>
    <submittedName>
        <fullName evidence="2">Uncharacterized protein</fullName>
    </submittedName>
</protein>
<evidence type="ECO:0000313" key="3">
    <source>
        <dbReference type="Proteomes" id="UP000186601"/>
    </source>
</evidence>
<keyword evidence="3" id="KW-1185">Reference proteome</keyword>
<evidence type="ECO:0000313" key="2">
    <source>
        <dbReference type="EMBL" id="PSR80500.1"/>
    </source>
</evidence>